<keyword evidence="3" id="KW-1185">Reference proteome</keyword>
<dbReference type="Proteomes" id="UP001302321">
    <property type="component" value="Unassembled WGS sequence"/>
</dbReference>
<accession>A0AAN6WC35</accession>
<feature type="chain" id="PRO_5042990286" description="Secreted protein" evidence="1">
    <location>
        <begin position="21"/>
        <end position="74"/>
    </location>
</feature>
<feature type="signal peptide" evidence="1">
    <location>
        <begin position="1"/>
        <end position="20"/>
    </location>
</feature>
<proteinExistence type="predicted"/>
<evidence type="ECO:0000256" key="1">
    <source>
        <dbReference type="SAM" id="SignalP"/>
    </source>
</evidence>
<reference evidence="2" key="1">
    <citation type="journal article" date="2023" name="Mol. Phylogenet. Evol.">
        <title>Genome-scale phylogeny and comparative genomics of the fungal order Sordariales.</title>
        <authorList>
            <person name="Hensen N."/>
            <person name="Bonometti L."/>
            <person name="Westerberg I."/>
            <person name="Brannstrom I.O."/>
            <person name="Guillou S."/>
            <person name="Cros-Aarteil S."/>
            <person name="Calhoun S."/>
            <person name="Haridas S."/>
            <person name="Kuo A."/>
            <person name="Mondo S."/>
            <person name="Pangilinan J."/>
            <person name="Riley R."/>
            <person name="LaButti K."/>
            <person name="Andreopoulos B."/>
            <person name="Lipzen A."/>
            <person name="Chen C."/>
            <person name="Yan M."/>
            <person name="Daum C."/>
            <person name="Ng V."/>
            <person name="Clum A."/>
            <person name="Steindorff A."/>
            <person name="Ohm R.A."/>
            <person name="Martin F."/>
            <person name="Silar P."/>
            <person name="Natvig D.O."/>
            <person name="Lalanne C."/>
            <person name="Gautier V."/>
            <person name="Ament-Velasquez S.L."/>
            <person name="Kruys A."/>
            <person name="Hutchinson M.I."/>
            <person name="Powell A.J."/>
            <person name="Barry K."/>
            <person name="Miller A.N."/>
            <person name="Grigoriev I.V."/>
            <person name="Debuchy R."/>
            <person name="Gladieux P."/>
            <person name="Hiltunen Thoren M."/>
            <person name="Johannesson H."/>
        </authorList>
    </citation>
    <scope>NUCLEOTIDE SEQUENCE</scope>
    <source>
        <strain evidence="2">CBS 892.96</strain>
    </source>
</reference>
<dbReference type="EMBL" id="MU866128">
    <property type="protein sequence ID" value="KAK4178888.1"/>
    <property type="molecule type" value="Genomic_DNA"/>
</dbReference>
<reference evidence="2" key="2">
    <citation type="submission" date="2023-05" db="EMBL/GenBank/DDBJ databases">
        <authorList>
            <consortium name="Lawrence Berkeley National Laboratory"/>
            <person name="Steindorff A."/>
            <person name="Hensen N."/>
            <person name="Bonometti L."/>
            <person name="Westerberg I."/>
            <person name="Brannstrom I.O."/>
            <person name="Guillou S."/>
            <person name="Cros-Aarteil S."/>
            <person name="Calhoun S."/>
            <person name="Haridas S."/>
            <person name="Kuo A."/>
            <person name="Mondo S."/>
            <person name="Pangilinan J."/>
            <person name="Riley R."/>
            <person name="Labutti K."/>
            <person name="Andreopoulos B."/>
            <person name="Lipzen A."/>
            <person name="Chen C."/>
            <person name="Yanf M."/>
            <person name="Daum C."/>
            <person name="Ng V."/>
            <person name="Clum A."/>
            <person name="Ohm R."/>
            <person name="Martin F."/>
            <person name="Silar P."/>
            <person name="Natvig D."/>
            <person name="Lalanne C."/>
            <person name="Gautier V."/>
            <person name="Ament-Velasquez S.L."/>
            <person name="Kruys A."/>
            <person name="Hutchinson M.I."/>
            <person name="Powell A.J."/>
            <person name="Barry K."/>
            <person name="Miller A.N."/>
            <person name="Grigoriev I.V."/>
            <person name="Debuchy R."/>
            <person name="Gladieux P."/>
            <person name="Thoren M.H."/>
            <person name="Johannesson H."/>
        </authorList>
    </citation>
    <scope>NUCLEOTIDE SEQUENCE</scope>
    <source>
        <strain evidence="2">CBS 892.96</strain>
    </source>
</reference>
<protein>
    <recommendedName>
        <fullName evidence="4">Secreted protein</fullName>
    </recommendedName>
</protein>
<evidence type="ECO:0000313" key="3">
    <source>
        <dbReference type="Proteomes" id="UP001302321"/>
    </source>
</evidence>
<evidence type="ECO:0000313" key="2">
    <source>
        <dbReference type="EMBL" id="KAK4178888.1"/>
    </source>
</evidence>
<evidence type="ECO:0008006" key="4">
    <source>
        <dbReference type="Google" id="ProtNLM"/>
    </source>
</evidence>
<keyword evidence="1" id="KW-0732">Signal</keyword>
<comment type="caution">
    <text evidence="2">The sequence shown here is derived from an EMBL/GenBank/DDBJ whole genome shotgun (WGS) entry which is preliminary data.</text>
</comment>
<organism evidence="2 3">
    <name type="scientific">Triangularia setosa</name>
    <dbReference type="NCBI Taxonomy" id="2587417"/>
    <lineage>
        <taxon>Eukaryota</taxon>
        <taxon>Fungi</taxon>
        <taxon>Dikarya</taxon>
        <taxon>Ascomycota</taxon>
        <taxon>Pezizomycotina</taxon>
        <taxon>Sordariomycetes</taxon>
        <taxon>Sordariomycetidae</taxon>
        <taxon>Sordariales</taxon>
        <taxon>Podosporaceae</taxon>
        <taxon>Triangularia</taxon>
    </lineage>
</organism>
<name>A0AAN6WC35_9PEZI</name>
<dbReference type="AlphaFoldDB" id="A0AAN6WC35"/>
<sequence>MVHALPWGWSSIILMDPAVCLQCGGECRWLHGSAVSLIAPHFFFPFHHRLISHPHIAFPHGCFAPSCMFFWNAL</sequence>
<gene>
    <name evidence="2" type="ORF">QBC36DRAFT_323744</name>
</gene>